<dbReference type="InterPro" id="IPR003593">
    <property type="entry name" value="AAA+_ATPase"/>
</dbReference>
<dbReference type="GO" id="GO:0016887">
    <property type="term" value="F:ATP hydrolysis activity"/>
    <property type="evidence" value="ECO:0007669"/>
    <property type="project" value="InterPro"/>
</dbReference>
<gene>
    <name evidence="9" type="ORF">PAMC26577_14110</name>
</gene>
<dbReference type="SMART" id="SM00382">
    <property type="entry name" value="AAA"/>
    <property type="match status" value="1"/>
</dbReference>
<dbReference type="CDD" id="cd03224">
    <property type="entry name" value="ABC_TM1139_LivF_branched"/>
    <property type="match status" value="1"/>
</dbReference>
<dbReference type="EMBL" id="NBTZ01000054">
    <property type="protein sequence ID" value="OTP75062.1"/>
    <property type="molecule type" value="Genomic_DNA"/>
</dbReference>
<keyword evidence="3" id="KW-1003">Cell membrane</keyword>
<keyword evidence="4" id="KW-0472">Membrane</keyword>
<keyword evidence="6 9" id="KW-0067">ATP-binding</keyword>
<evidence type="ECO:0000256" key="5">
    <source>
        <dbReference type="ARBA" id="ARBA00022741"/>
    </source>
</evidence>
<evidence type="ECO:0000256" key="3">
    <source>
        <dbReference type="ARBA" id="ARBA00022475"/>
    </source>
</evidence>
<dbReference type="RefSeq" id="WP_062174873.1">
    <property type="nucleotide sequence ID" value="NZ_NBTZ01000054.1"/>
</dbReference>
<evidence type="ECO:0000313" key="10">
    <source>
        <dbReference type="Proteomes" id="UP000195221"/>
    </source>
</evidence>
<dbReference type="GO" id="GO:0015807">
    <property type="term" value="P:L-amino acid transport"/>
    <property type="evidence" value="ECO:0007669"/>
    <property type="project" value="TreeGrafter"/>
</dbReference>
<organism evidence="9 10">
    <name type="scientific">Caballeronia sordidicola</name>
    <name type="common">Burkholderia sordidicola</name>
    <dbReference type="NCBI Taxonomy" id="196367"/>
    <lineage>
        <taxon>Bacteria</taxon>
        <taxon>Pseudomonadati</taxon>
        <taxon>Pseudomonadota</taxon>
        <taxon>Betaproteobacteria</taxon>
        <taxon>Burkholderiales</taxon>
        <taxon>Burkholderiaceae</taxon>
        <taxon>Caballeronia</taxon>
    </lineage>
</organism>
<feature type="domain" description="ABC transporter" evidence="8">
    <location>
        <begin position="6"/>
        <end position="238"/>
    </location>
</feature>
<evidence type="ECO:0000256" key="7">
    <source>
        <dbReference type="ARBA" id="ARBA00022970"/>
    </source>
</evidence>
<comment type="similarity">
    <text evidence="1">Belongs to the ABC transporter superfamily.</text>
</comment>
<keyword evidence="5" id="KW-0547">Nucleotide-binding</keyword>
<dbReference type="PROSITE" id="PS50893">
    <property type="entry name" value="ABC_TRANSPORTER_2"/>
    <property type="match status" value="1"/>
</dbReference>
<dbReference type="PANTHER" id="PTHR43820:SF4">
    <property type="entry name" value="HIGH-AFFINITY BRANCHED-CHAIN AMINO ACID TRANSPORT ATP-BINDING PROTEIN LIVF"/>
    <property type="match status" value="1"/>
</dbReference>
<evidence type="ECO:0000256" key="1">
    <source>
        <dbReference type="ARBA" id="ARBA00005417"/>
    </source>
</evidence>
<keyword evidence="7" id="KW-0029">Amino-acid transport</keyword>
<dbReference type="Pfam" id="PF00005">
    <property type="entry name" value="ABC_tran"/>
    <property type="match status" value="1"/>
</dbReference>
<dbReference type="InterPro" id="IPR052156">
    <property type="entry name" value="BCAA_Transport_ATP-bd_LivF"/>
</dbReference>
<dbReference type="InterPro" id="IPR003439">
    <property type="entry name" value="ABC_transporter-like_ATP-bd"/>
</dbReference>
<keyword evidence="4" id="KW-0997">Cell inner membrane</keyword>
<proteinExistence type="inferred from homology"/>
<keyword evidence="2" id="KW-0813">Transport</keyword>
<dbReference type="AlphaFoldDB" id="A0A242MUS2"/>
<name>A0A242MUS2_CABSO</name>
<evidence type="ECO:0000256" key="2">
    <source>
        <dbReference type="ARBA" id="ARBA00022448"/>
    </source>
</evidence>
<dbReference type="GO" id="GO:0015658">
    <property type="term" value="F:branched-chain amino acid transmembrane transporter activity"/>
    <property type="evidence" value="ECO:0007669"/>
    <property type="project" value="TreeGrafter"/>
</dbReference>
<reference evidence="9 10" key="1">
    <citation type="submission" date="2017-03" db="EMBL/GenBank/DDBJ databases">
        <title>Genome analysis of strain PAMC 26577.</title>
        <authorList>
            <person name="Oh H.-M."/>
            <person name="Yang J.-A."/>
        </authorList>
    </citation>
    <scope>NUCLEOTIDE SEQUENCE [LARGE SCALE GENOMIC DNA]</scope>
    <source>
        <strain evidence="9 10">PAMC 26577</strain>
    </source>
</reference>
<comment type="caution">
    <text evidence="9">The sequence shown here is derived from an EMBL/GenBank/DDBJ whole genome shotgun (WGS) entry which is preliminary data.</text>
</comment>
<evidence type="ECO:0000313" key="9">
    <source>
        <dbReference type="EMBL" id="OTP75062.1"/>
    </source>
</evidence>
<protein>
    <submittedName>
        <fullName evidence="9">Branched-chain amino acid transport ATP-binding protein LivF</fullName>
    </submittedName>
</protein>
<dbReference type="SUPFAM" id="SSF52540">
    <property type="entry name" value="P-loop containing nucleoside triphosphate hydrolases"/>
    <property type="match status" value="1"/>
</dbReference>
<dbReference type="Proteomes" id="UP000195221">
    <property type="component" value="Unassembled WGS sequence"/>
</dbReference>
<sequence>MSDALLSIVGVSAGYDAVDVIHGVDMQAKRGEITCLLGANGAGKSTLIKTIFGVLRPRSGSIHFDGVEISRLESHEIVRRGLVAVPEGSRVFPKMSVLDNLRVGAYLERSPTVIAANLERVFALFPRLHERIDQFAGTLSGGERSMLSIGRSLMCRPSMLVIDEPSLGLSPRFVKENFGIIRDLCTDDCAILLVEQNARQTLDISEYGYLMSQGHITCHGAASELRHSPDVARAYFGGQDSEQTNNEAMT</sequence>
<dbReference type="InterPro" id="IPR017871">
    <property type="entry name" value="ABC_transporter-like_CS"/>
</dbReference>
<evidence type="ECO:0000259" key="8">
    <source>
        <dbReference type="PROSITE" id="PS50893"/>
    </source>
</evidence>
<evidence type="ECO:0000256" key="4">
    <source>
        <dbReference type="ARBA" id="ARBA00022519"/>
    </source>
</evidence>
<dbReference type="Gene3D" id="3.40.50.300">
    <property type="entry name" value="P-loop containing nucleotide triphosphate hydrolases"/>
    <property type="match status" value="1"/>
</dbReference>
<dbReference type="GO" id="GO:0005524">
    <property type="term" value="F:ATP binding"/>
    <property type="evidence" value="ECO:0007669"/>
    <property type="project" value="UniProtKB-KW"/>
</dbReference>
<evidence type="ECO:0000256" key="6">
    <source>
        <dbReference type="ARBA" id="ARBA00022840"/>
    </source>
</evidence>
<dbReference type="PANTHER" id="PTHR43820">
    <property type="entry name" value="HIGH-AFFINITY BRANCHED-CHAIN AMINO ACID TRANSPORT ATP-BINDING PROTEIN LIVF"/>
    <property type="match status" value="1"/>
</dbReference>
<accession>A0A242MUS2</accession>
<dbReference type="PROSITE" id="PS00211">
    <property type="entry name" value="ABC_TRANSPORTER_1"/>
    <property type="match status" value="1"/>
</dbReference>
<dbReference type="InterPro" id="IPR027417">
    <property type="entry name" value="P-loop_NTPase"/>
</dbReference>